<dbReference type="Proteomes" id="UP000233435">
    <property type="component" value="Unassembled WGS sequence"/>
</dbReference>
<dbReference type="OrthoDB" id="9773828at2"/>
<dbReference type="Gene3D" id="3.20.20.100">
    <property type="entry name" value="NADP-dependent oxidoreductase domain"/>
    <property type="match status" value="1"/>
</dbReference>
<organism evidence="2 3">
    <name type="scientific">Confluentibacter flavum</name>
    <dbReference type="NCBI Taxonomy" id="1909700"/>
    <lineage>
        <taxon>Bacteria</taxon>
        <taxon>Pseudomonadati</taxon>
        <taxon>Bacteroidota</taxon>
        <taxon>Flavobacteriia</taxon>
        <taxon>Flavobacteriales</taxon>
        <taxon>Flavobacteriaceae</taxon>
        <taxon>Confluentibacter</taxon>
    </lineage>
</organism>
<protein>
    <submittedName>
        <fullName evidence="2">Aldo/keto reductase</fullName>
    </submittedName>
</protein>
<gene>
    <name evidence="2" type="ORF">CSW08_15410</name>
</gene>
<dbReference type="InterPro" id="IPR023210">
    <property type="entry name" value="NADP_OxRdtase_dom"/>
</dbReference>
<dbReference type="RefSeq" id="WP_106660765.1">
    <property type="nucleotide sequence ID" value="NZ_PJEO01000053.1"/>
</dbReference>
<proteinExistence type="predicted"/>
<dbReference type="EMBL" id="PJEO01000053">
    <property type="protein sequence ID" value="PKQ44012.1"/>
    <property type="molecule type" value="Genomic_DNA"/>
</dbReference>
<sequence length="328" mass="36192">MKIRKLGTNGFNVSEVGLGCWQLGGNWGIDISKDAAFNILNEAVKNNITFFDTADVYGDGKSETLIGEFLKTCDTPIRVATKFGRAGNAYPNNYTKDVLRQTVEGSLERLGVDSLDLLQLHCIPPQYLKDGAVFNWLRDLQKEGLIKHFGASVETVEEGLVCMEQEGLLSLQVIFNIFRQKLVTELFPQAEAKGVGIIVRLPLASGLLSGKFDNKTTFAEDDHRNFNRNGEAFNVGETFAGLPFEKGLELVELIKNNVLPNNLTMVQLALRWILDHKAVSSIIPGASSPKQVISNAQVSHLQGLSPEVHAALIELYKTQIHNHIRGGY</sequence>
<dbReference type="PANTHER" id="PTHR43312:SF1">
    <property type="entry name" value="NADP-DEPENDENT OXIDOREDUCTASE DOMAIN-CONTAINING PROTEIN"/>
    <property type="match status" value="1"/>
</dbReference>
<evidence type="ECO:0000313" key="2">
    <source>
        <dbReference type="EMBL" id="PKQ44012.1"/>
    </source>
</evidence>
<evidence type="ECO:0000313" key="3">
    <source>
        <dbReference type="Proteomes" id="UP000233435"/>
    </source>
</evidence>
<comment type="caution">
    <text evidence="2">The sequence shown here is derived from an EMBL/GenBank/DDBJ whole genome shotgun (WGS) entry which is preliminary data.</text>
</comment>
<dbReference type="PANTHER" id="PTHR43312">
    <property type="entry name" value="D-THREO-ALDOSE 1-DEHYDROGENASE"/>
    <property type="match status" value="1"/>
</dbReference>
<dbReference type="SUPFAM" id="SSF51430">
    <property type="entry name" value="NAD(P)-linked oxidoreductase"/>
    <property type="match status" value="1"/>
</dbReference>
<dbReference type="InterPro" id="IPR053135">
    <property type="entry name" value="AKR2_Oxidoreductase"/>
</dbReference>
<dbReference type="Pfam" id="PF00248">
    <property type="entry name" value="Aldo_ket_red"/>
    <property type="match status" value="1"/>
</dbReference>
<evidence type="ECO:0000259" key="1">
    <source>
        <dbReference type="Pfam" id="PF00248"/>
    </source>
</evidence>
<accession>A0A2N3HGJ4</accession>
<feature type="domain" description="NADP-dependent oxidoreductase" evidence="1">
    <location>
        <begin position="16"/>
        <end position="315"/>
    </location>
</feature>
<keyword evidence="3" id="KW-1185">Reference proteome</keyword>
<reference evidence="2 3" key="1">
    <citation type="submission" date="2017-12" db="EMBL/GenBank/DDBJ databases">
        <title>Confluentibacter flavum sp. nov., isolated from the saline lake.</title>
        <authorList>
            <person name="Yu L."/>
        </authorList>
    </citation>
    <scope>NUCLEOTIDE SEQUENCE [LARGE SCALE GENOMIC DNA]</scope>
    <source>
        <strain evidence="2 3">3B</strain>
    </source>
</reference>
<name>A0A2N3HGJ4_9FLAO</name>
<dbReference type="CDD" id="cd19086">
    <property type="entry name" value="AKR_AKR11C1"/>
    <property type="match status" value="1"/>
</dbReference>
<dbReference type="InterPro" id="IPR036812">
    <property type="entry name" value="NAD(P)_OxRdtase_dom_sf"/>
</dbReference>
<dbReference type="AlphaFoldDB" id="A0A2N3HGJ4"/>